<dbReference type="AlphaFoldDB" id="A0A0U5FZL8"/>
<name>A0A0U5FZL8_ASPCI</name>
<protein>
    <submittedName>
        <fullName evidence="1">Uncharacterized protein</fullName>
    </submittedName>
</protein>
<dbReference type="OrthoDB" id="10487098at2759"/>
<gene>
    <name evidence="1" type="ORF">ASPCAL03758</name>
</gene>
<dbReference type="Proteomes" id="UP000054771">
    <property type="component" value="Unassembled WGS sequence"/>
</dbReference>
<evidence type="ECO:0000313" key="1">
    <source>
        <dbReference type="EMBL" id="CEL02591.1"/>
    </source>
</evidence>
<accession>A0A0U5FZL8</accession>
<proteinExistence type="predicted"/>
<dbReference type="EMBL" id="CDMC01000003">
    <property type="protein sequence ID" value="CEL02591.1"/>
    <property type="molecule type" value="Genomic_DNA"/>
</dbReference>
<organism evidence="1 2">
    <name type="scientific">Aspergillus calidoustus</name>
    <dbReference type="NCBI Taxonomy" id="454130"/>
    <lineage>
        <taxon>Eukaryota</taxon>
        <taxon>Fungi</taxon>
        <taxon>Dikarya</taxon>
        <taxon>Ascomycota</taxon>
        <taxon>Pezizomycotina</taxon>
        <taxon>Eurotiomycetes</taxon>
        <taxon>Eurotiomycetidae</taxon>
        <taxon>Eurotiales</taxon>
        <taxon>Aspergillaceae</taxon>
        <taxon>Aspergillus</taxon>
        <taxon>Aspergillus subgen. Nidulantes</taxon>
    </lineage>
</organism>
<keyword evidence="2" id="KW-1185">Reference proteome</keyword>
<reference evidence="2" key="1">
    <citation type="journal article" date="2016" name="Genome Announc.">
        <title>Draft genome sequences of fungus Aspergillus calidoustus.</title>
        <authorList>
            <person name="Horn F."/>
            <person name="Linde J."/>
            <person name="Mattern D.J."/>
            <person name="Walther G."/>
            <person name="Guthke R."/>
            <person name="Scherlach K."/>
            <person name="Martin K."/>
            <person name="Brakhage A.A."/>
            <person name="Petzke L."/>
            <person name="Valiante V."/>
        </authorList>
    </citation>
    <scope>NUCLEOTIDE SEQUENCE [LARGE SCALE GENOMIC DNA]</scope>
    <source>
        <strain evidence="2">SF006504</strain>
    </source>
</reference>
<evidence type="ECO:0000313" key="2">
    <source>
        <dbReference type="Proteomes" id="UP000054771"/>
    </source>
</evidence>
<sequence>MCAQLLPPPTNFKTTLLYEIAEHKPRKYKMPTMSFLRTLTLLTLSSMALAAPIPSQYRADTSMEPHTQAHAHAHTHTARQLPVGDLKLLNLVVPGSGIPESVGRLSGDLGGRKHL</sequence>